<protein>
    <recommendedName>
        <fullName evidence="2">DUF6265 domain-containing protein</fullName>
    </recommendedName>
</protein>
<evidence type="ECO:0000313" key="3">
    <source>
        <dbReference type="EMBL" id="ALO47174.1"/>
    </source>
</evidence>
<dbReference type="KEGG" id="pspi:PS2015_2540"/>
<feature type="signal peptide" evidence="1">
    <location>
        <begin position="1"/>
        <end position="24"/>
    </location>
</feature>
<reference evidence="3 4" key="1">
    <citation type="submission" date="2015-11" db="EMBL/GenBank/DDBJ databases">
        <authorList>
            <person name="Zhang Y."/>
            <person name="Guo Z."/>
        </authorList>
    </citation>
    <scope>NUCLEOTIDE SEQUENCE [LARGE SCALE GENOMIC DNA]</scope>
    <source>
        <strain evidence="3 4">KCTC 32221</strain>
    </source>
</reference>
<dbReference type="STRING" id="1249552.PS2015_2540"/>
<evidence type="ECO:0000259" key="2">
    <source>
        <dbReference type="Pfam" id="PF19780"/>
    </source>
</evidence>
<dbReference type="RefSeq" id="WP_058022590.1">
    <property type="nucleotide sequence ID" value="NZ_CP013189.1"/>
</dbReference>
<evidence type="ECO:0000313" key="4">
    <source>
        <dbReference type="Proteomes" id="UP000065641"/>
    </source>
</evidence>
<feature type="domain" description="DUF6265" evidence="2">
    <location>
        <begin position="35"/>
        <end position="147"/>
    </location>
</feature>
<gene>
    <name evidence="3" type="ORF">PS2015_2540</name>
</gene>
<dbReference type="Pfam" id="PF19780">
    <property type="entry name" value="DUF6265"/>
    <property type="match status" value="1"/>
</dbReference>
<feature type="chain" id="PRO_5006601622" description="DUF6265 domain-containing protein" evidence="1">
    <location>
        <begin position="25"/>
        <end position="164"/>
    </location>
</feature>
<evidence type="ECO:0000256" key="1">
    <source>
        <dbReference type="SAM" id="SignalP"/>
    </source>
</evidence>
<organism evidence="3 4">
    <name type="scientific">Pseudohongiella spirulinae</name>
    <dbReference type="NCBI Taxonomy" id="1249552"/>
    <lineage>
        <taxon>Bacteria</taxon>
        <taxon>Pseudomonadati</taxon>
        <taxon>Pseudomonadota</taxon>
        <taxon>Gammaproteobacteria</taxon>
        <taxon>Pseudomonadales</taxon>
        <taxon>Pseudohongiellaceae</taxon>
        <taxon>Pseudohongiella</taxon>
    </lineage>
</organism>
<dbReference type="Proteomes" id="UP000065641">
    <property type="component" value="Chromosome"/>
</dbReference>
<dbReference type="EMBL" id="CP013189">
    <property type="protein sequence ID" value="ALO47174.1"/>
    <property type="molecule type" value="Genomic_DNA"/>
</dbReference>
<dbReference type="InterPro" id="IPR046232">
    <property type="entry name" value="DUF6265"/>
</dbReference>
<accession>A0A0S2KFS2</accession>
<keyword evidence="4" id="KW-1185">Reference proteome</keyword>
<proteinExistence type="predicted"/>
<name>A0A0S2KFS2_9GAMM</name>
<dbReference type="AlphaFoldDB" id="A0A0S2KFS2"/>
<dbReference type="OrthoDB" id="7059617at2"/>
<sequence precursor="true">MKMTWLKSAGTAALLLMSSTLTWAQPPAATIEDLAWMTGNYAGQLGPNTLEENWIGAEAGSIAAMVRMTGPDGTSMFEMITIEEVDGSLVLHLQQFDPGFKPRTAAPLKMELSMIRDNHVHFNNVGSEGMRRLGYTLSGDTFTIHIDQPNGQTMNIELQKRELW</sequence>
<keyword evidence="1" id="KW-0732">Signal</keyword>